<dbReference type="Pfam" id="PF01471">
    <property type="entry name" value="PG_binding_1"/>
    <property type="match status" value="1"/>
</dbReference>
<keyword evidence="2" id="KW-0472">Membrane</keyword>
<keyword evidence="2" id="KW-1133">Transmembrane helix</keyword>
<name>A0ABT8XFZ2_9HYPH</name>
<proteinExistence type="predicted"/>
<accession>A0ABT8XFZ2</accession>
<dbReference type="InterPro" id="IPR036366">
    <property type="entry name" value="PGBDSf"/>
</dbReference>
<evidence type="ECO:0000313" key="4">
    <source>
        <dbReference type="EMBL" id="MDO6122666.1"/>
    </source>
</evidence>
<dbReference type="InterPro" id="IPR036365">
    <property type="entry name" value="PGBD-like_sf"/>
</dbReference>
<organism evidence="4 5">
    <name type="scientific">Shinella curvata</name>
    <dbReference type="NCBI Taxonomy" id="1817964"/>
    <lineage>
        <taxon>Bacteria</taxon>
        <taxon>Pseudomonadati</taxon>
        <taxon>Pseudomonadota</taxon>
        <taxon>Alphaproteobacteria</taxon>
        <taxon>Hyphomicrobiales</taxon>
        <taxon>Rhizobiaceae</taxon>
        <taxon>Shinella</taxon>
    </lineage>
</organism>
<feature type="region of interest" description="Disordered" evidence="1">
    <location>
        <begin position="1"/>
        <end position="32"/>
    </location>
</feature>
<evidence type="ECO:0000313" key="5">
    <source>
        <dbReference type="Proteomes" id="UP001177080"/>
    </source>
</evidence>
<dbReference type="SUPFAM" id="SSF47090">
    <property type="entry name" value="PGBD-like"/>
    <property type="match status" value="1"/>
</dbReference>
<comment type="caution">
    <text evidence="4">The sequence shown here is derived from an EMBL/GenBank/DDBJ whole genome shotgun (WGS) entry which is preliminary data.</text>
</comment>
<reference evidence="4" key="1">
    <citation type="submission" date="2022-04" db="EMBL/GenBank/DDBJ databases">
        <title>Shinella lacus sp. nov., a novel member of the genus Shinella from water.</title>
        <authorList>
            <person name="Deng Y."/>
        </authorList>
    </citation>
    <scope>NUCLEOTIDE SEQUENCE</scope>
    <source>
        <strain evidence="4">JCM 31239</strain>
    </source>
</reference>
<evidence type="ECO:0000259" key="3">
    <source>
        <dbReference type="Pfam" id="PF01471"/>
    </source>
</evidence>
<feature type="transmembrane region" description="Helical" evidence="2">
    <location>
        <begin position="54"/>
        <end position="75"/>
    </location>
</feature>
<dbReference type="InterPro" id="IPR002477">
    <property type="entry name" value="Peptidoglycan-bd-like"/>
</dbReference>
<feature type="domain" description="Peptidoglycan binding-like" evidence="3">
    <location>
        <begin position="182"/>
        <end position="237"/>
    </location>
</feature>
<dbReference type="Gene3D" id="1.10.101.10">
    <property type="entry name" value="PGBD-like superfamily/PGBD"/>
    <property type="match status" value="1"/>
</dbReference>
<dbReference type="RefSeq" id="WP_244760348.1">
    <property type="nucleotide sequence ID" value="NZ_JALJCJ010000002.1"/>
</dbReference>
<evidence type="ECO:0000256" key="1">
    <source>
        <dbReference type="SAM" id="MobiDB-lite"/>
    </source>
</evidence>
<dbReference type="EMBL" id="WHSC02000006">
    <property type="protein sequence ID" value="MDO6122666.1"/>
    <property type="molecule type" value="Genomic_DNA"/>
</dbReference>
<sequence length="243" mass="26051">MNAHVRKQPERRPQGQARKGRSGARAAAPPPRRPNIVITGLVALGGLAARNPTLIGGTCAFVVVFSFVAANALWYQPGGHPSPFLKTRSADNSLGFTATRPEPHDVTTFVIERQEEGEELPEITGVTPGERPFDEVATVIEQKPVTTAKPAAEEEADPVAAAIMQAEADPAVTSAVARPVQSEMVMKIQKGLSNIAYTDIAVDGLIGEKTRVAIRHFEKHYRLPVTGEPNEQVLAKLKDIGAL</sequence>
<dbReference type="Proteomes" id="UP001177080">
    <property type="component" value="Unassembled WGS sequence"/>
</dbReference>
<gene>
    <name evidence="4" type="ORF">GB928_015850</name>
</gene>
<protein>
    <submittedName>
        <fullName evidence="4">Peptidoglycan-binding protein</fullName>
    </submittedName>
</protein>
<keyword evidence="2" id="KW-0812">Transmembrane</keyword>
<keyword evidence="5" id="KW-1185">Reference proteome</keyword>
<evidence type="ECO:0000256" key="2">
    <source>
        <dbReference type="SAM" id="Phobius"/>
    </source>
</evidence>